<dbReference type="NCBIfam" id="NF041068">
    <property type="entry name" value="DpdK"/>
    <property type="match status" value="1"/>
</dbReference>
<evidence type="ECO:0000313" key="1">
    <source>
        <dbReference type="EMBL" id="MCZ4552237.1"/>
    </source>
</evidence>
<organism evidence="1 2">
    <name type="scientific">Gordonia rubripertincta</name>
    <name type="common">Rhodococcus corallinus</name>
    <dbReference type="NCBI Taxonomy" id="36822"/>
    <lineage>
        <taxon>Bacteria</taxon>
        <taxon>Bacillati</taxon>
        <taxon>Actinomycetota</taxon>
        <taxon>Actinomycetes</taxon>
        <taxon>Mycobacteriales</taxon>
        <taxon>Gordoniaceae</taxon>
        <taxon>Gordonia</taxon>
    </lineage>
</organism>
<dbReference type="SUPFAM" id="SSF56024">
    <property type="entry name" value="Phospholipase D/nuclease"/>
    <property type="match status" value="1"/>
</dbReference>
<gene>
    <name evidence="1" type="primary">dpdK</name>
    <name evidence="1" type="ORF">O4213_19745</name>
</gene>
<sequence>MTARRTVRTKPRNGLAIRDVLATALLSELCSPSTEFWLVSGWVSDVVVIDNGTRQFDAVLGTDPSSDMTLSEVLGELTQRGTEVHVAVRDVDHNEIFVDRLRRSAVPGLLHLYSNEYLHEKLMVGGDWLLSGSMNFTWNGTQVNEESMELQLDQAEAARHRLELRTRWIGART</sequence>
<proteinExistence type="predicted"/>
<accession>A0ABT4MZ17</accession>
<dbReference type="Proteomes" id="UP001067235">
    <property type="component" value="Unassembled WGS sequence"/>
</dbReference>
<dbReference type="EMBL" id="JAPWIE010000006">
    <property type="protein sequence ID" value="MCZ4552237.1"/>
    <property type="molecule type" value="Genomic_DNA"/>
</dbReference>
<evidence type="ECO:0000313" key="2">
    <source>
        <dbReference type="Proteomes" id="UP001067235"/>
    </source>
</evidence>
<dbReference type="RefSeq" id="WP_301573023.1">
    <property type="nucleotide sequence ID" value="NZ_JAPWIE010000006.1"/>
</dbReference>
<keyword evidence="2" id="KW-1185">Reference proteome</keyword>
<protein>
    <submittedName>
        <fullName evidence="1">Phospholipase D-like domain-containing protein DpdK</fullName>
    </submittedName>
</protein>
<dbReference type="Gene3D" id="3.30.870.10">
    <property type="entry name" value="Endonuclease Chain A"/>
    <property type="match status" value="1"/>
</dbReference>
<reference evidence="1" key="1">
    <citation type="submission" date="2022-12" db="EMBL/GenBank/DDBJ databases">
        <authorList>
            <person name="Krivoruchko A.V."/>
            <person name="Elkin A."/>
        </authorList>
    </citation>
    <scope>NUCLEOTIDE SEQUENCE</scope>
    <source>
        <strain evidence="1">IEGM 1388</strain>
    </source>
</reference>
<comment type="caution">
    <text evidence="1">The sequence shown here is derived from an EMBL/GenBank/DDBJ whole genome shotgun (WGS) entry which is preliminary data.</text>
</comment>
<name>A0ABT4MZ17_GORRU</name>